<keyword evidence="8" id="KW-1185">Reference proteome</keyword>
<comment type="similarity">
    <text evidence="1 6">Belongs to the carotenoid oxygenase family.</text>
</comment>
<dbReference type="RefSeq" id="WP_104520619.1">
    <property type="nucleotide sequence ID" value="NZ_NHRY01000217.1"/>
</dbReference>
<organism evidence="7 8">
    <name type="scientific">Rhodopila globiformis</name>
    <name type="common">Rhodopseudomonas globiformis</name>
    <dbReference type="NCBI Taxonomy" id="1071"/>
    <lineage>
        <taxon>Bacteria</taxon>
        <taxon>Pseudomonadati</taxon>
        <taxon>Pseudomonadota</taxon>
        <taxon>Alphaproteobacteria</taxon>
        <taxon>Acetobacterales</taxon>
        <taxon>Acetobacteraceae</taxon>
        <taxon>Rhodopila</taxon>
    </lineage>
</organism>
<dbReference type="InterPro" id="IPR004294">
    <property type="entry name" value="Carotenoid_Oase"/>
</dbReference>
<feature type="binding site" evidence="5">
    <location>
        <position position="456"/>
    </location>
    <ligand>
        <name>Fe cation</name>
        <dbReference type="ChEBI" id="CHEBI:24875"/>
        <note>catalytic</note>
    </ligand>
</feature>
<accession>A0A2S6N630</accession>
<reference evidence="7 8" key="1">
    <citation type="journal article" date="2018" name="Arch. Microbiol.">
        <title>New insights into the metabolic potential of the phototrophic purple bacterium Rhodopila globiformis DSM 161(T) from its draft genome sequence and evidence for a vanadium-dependent nitrogenase.</title>
        <authorList>
            <person name="Imhoff J.F."/>
            <person name="Rahn T."/>
            <person name="Kunzel S."/>
            <person name="Neulinger S.C."/>
        </authorList>
    </citation>
    <scope>NUCLEOTIDE SEQUENCE [LARGE SCALE GENOMIC DNA]</scope>
    <source>
        <strain evidence="7 8">DSM 161</strain>
    </source>
</reference>
<dbReference type="EC" id="1.13.11.-" evidence="6"/>
<keyword evidence="4 5" id="KW-0408">Iron</keyword>
<keyword evidence="3 6" id="KW-0560">Oxidoreductase</keyword>
<dbReference type="OrthoDB" id="6636843at2"/>
<evidence type="ECO:0000313" key="7">
    <source>
        <dbReference type="EMBL" id="PPQ30076.1"/>
    </source>
</evidence>
<dbReference type="Pfam" id="PF03055">
    <property type="entry name" value="RPE65"/>
    <property type="match status" value="1"/>
</dbReference>
<comment type="cofactor">
    <cofactor evidence="5 6">
        <name>Fe(2+)</name>
        <dbReference type="ChEBI" id="CHEBI:29033"/>
    </cofactor>
    <text evidence="5 6">Binds 1 Fe(2+) ion per subunit.</text>
</comment>
<gene>
    <name evidence="7" type="ORF">CCS01_20175</name>
</gene>
<protein>
    <recommendedName>
        <fullName evidence="6">Dioxygenase</fullName>
        <ecNumber evidence="6">1.13.11.-</ecNumber>
    </recommendedName>
</protein>
<evidence type="ECO:0000256" key="2">
    <source>
        <dbReference type="ARBA" id="ARBA00022723"/>
    </source>
</evidence>
<dbReference type="Proteomes" id="UP000239724">
    <property type="component" value="Unassembled WGS sequence"/>
</dbReference>
<dbReference type="PANTHER" id="PTHR10543">
    <property type="entry name" value="BETA-CAROTENE DIOXYGENASE"/>
    <property type="match status" value="1"/>
</dbReference>
<comment type="caution">
    <text evidence="7">The sequence shown here is derived from an EMBL/GenBank/DDBJ whole genome shotgun (WGS) entry which is preliminary data.</text>
</comment>
<feature type="binding site" evidence="5">
    <location>
        <position position="278"/>
    </location>
    <ligand>
        <name>Fe cation</name>
        <dbReference type="ChEBI" id="CHEBI:24875"/>
        <note>catalytic</note>
    </ligand>
</feature>
<proteinExistence type="inferred from homology"/>
<dbReference type="GO" id="GO:0046872">
    <property type="term" value="F:metal ion binding"/>
    <property type="evidence" value="ECO:0007669"/>
    <property type="project" value="UniProtKB-KW"/>
</dbReference>
<sequence length="464" mass="50508">MATAPDATSFSNFAPIGTEYDLPALRVTGELPKGLAGTLFRNGPNPQFPPLDPLRDHWFAGDGMVHAFTIADGTASYRNRWVRTDRWLAEHAAGRALVAGFGGPELAEHGIANTGVANTNVVWHAGRLLALEEGHLPFELDPATLTTRGVRDFGTLHDPFTAHPKTDPLTGDLIFFGCYAGGAFSPTMTCGVLGADGRVKRLERFEAPYCAMVHDFAVTERHIVFPVMPLTGSMARAMAGESPFAWEPDLGTHIGVMERAQGVASLRWFRAENCFVFHVMNAWDQDGRIMLDVMQYAAAPLFPRADGRETPPADTNATLMRWTLDPAAGTDAFTRAPLDDMCGEFPRLDERRTSLPNRYGLFVGGSRDGAGLDTIVWHDFTARRRSAFTVPSGDSASEAVFVPRSPSAPEGDGWLLSVAWRAQDQRSDLVILDTQAVADGPVATVHLPHRVPFGFHGNWVDAGR</sequence>
<dbReference type="AlphaFoldDB" id="A0A2S6N630"/>
<dbReference type="GO" id="GO:0010436">
    <property type="term" value="F:carotenoid dioxygenase activity"/>
    <property type="evidence" value="ECO:0007669"/>
    <property type="project" value="TreeGrafter"/>
</dbReference>
<evidence type="ECO:0000256" key="6">
    <source>
        <dbReference type="RuleBase" id="RU364048"/>
    </source>
</evidence>
<keyword evidence="2 5" id="KW-0479">Metal-binding</keyword>
<keyword evidence="6" id="KW-0223">Dioxygenase</keyword>
<name>A0A2S6N630_RHOGL</name>
<feature type="binding site" evidence="5">
    <location>
        <position position="214"/>
    </location>
    <ligand>
        <name>Fe cation</name>
        <dbReference type="ChEBI" id="CHEBI:24875"/>
        <note>catalytic</note>
    </ligand>
</feature>
<evidence type="ECO:0000313" key="8">
    <source>
        <dbReference type="Proteomes" id="UP000239724"/>
    </source>
</evidence>
<evidence type="ECO:0000256" key="4">
    <source>
        <dbReference type="ARBA" id="ARBA00023004"/>
    </source>
</evidence>
<evidence type="ECO:0000256" key="1">
    <source>
        <dbReference type="ARBA" id="ARBA00006787"/>
    </source>
</evidence>
<dbReference type="EMBL" id="NHRY01000217">
    <property type="protein sequence ID" value="PPQ30076.1"/>
    <property type="molecule type" value="Genomic_DNA"/>
</dbReference>
<dbReference type="PANTHER" id="PTHR10543:SF89">
    <property type="entry name" value="CAROTENOID 9,10(9',10')-CLEAVAGE DIOXYGENASE 1"/>
    <property type="match status" value="1"/>
</dbReference>
<dbReference type="GO" id="GO:0016121">
    <property type="term" value="P:carotene catabolic process"/>
    <property type="evidence" value="ECO:0007669"/>
    <property type="project" value="TreeGrafter"/>
</dbReference>
<evidence type="ECO:0000256" key="5">
    <source>
        <dbReference type="PIRSR" id="PIRSR604294-1"/>
    </source>
</evidence>
<evidence type="ECO:0000256" key="3">
    <source>
        <dbReference type="ARBA" id="ARBA00023002"/>
    </source>
</evidence>
<feature type="binding site" evidence="5">
    <location>
        <position position="163"/>
    </location>
    <ligand>
        <name>Fe cation</name>
        <dbReference type="ChEBI" id="CHEBI:24875"/>
        <note>catalytic</note>
    </ligand>
</feature>